<keyword evidence="4" id="KW-1185">Reference proteome</keyword>
<dbReference type="Pfam" id="PF22059">
    <property type="entry name" value="GumK_N"/>
    <property type="match status" value="1"/>
</dbReference>
<dbReference type="Gene3D" id="3.40.50.2000">
    <property type="entry name" value="Glycogen Phosphorylase B"/>
    <property type="match status" value="1"/>
</dbReference>
<reference evidence="3 4" key="1">
    <citation type="submission" date="2023-11" db="EMBL/GenBank/DDBJ databases">
        <authorList>
            <person name="Bao R."/>
        </authorList>
    </citation>
    <scope>NUCLEOTIDE SEQUENCE [LARGE SCALE GENOMIC DNA]</scope>
    <source>
        <strain evidence="3 4">PJ23</strain>
    </source>
</reference>
<sequence>MNGEAAVCPQRRVLLFTQQFVGLGTRKTGMVFWAETFARLGWSTFAVTTQLSQLSALLNPQRLAAVAPSEVNRWVPRGPNLTGFVWVPAVHPVAVRSRLVNAATSFLGDLYARSLPVEIRRIAAQADVIVLESCAAVALFERLKDINPRARIVYCASDRLGAVGMHPTLQRRLQRTAVLYDLIRVPSQSMAGDFPAGSRVAHIGHGVDKAALDARHPSPFTGNRPAAIVGGDMAFDEAIVRHLVEAFPVVDFHFFGRMDLRRLAGHPNVVIHGEVPFASLVPFMQHADVGIAPYLPRPELDYLAQSSLKLHQYTYCRLPTLAPAFARDGRAHIIPYDPSAPGSAVAALVSALRFDRTTIDRGSVSDWDDVIHELVERLDGLPSFAPLPVRKPLLGASGRSGSADADAKPMPPVHVEGLGQ</sequence>
<name>A0ABU4RK99_9HYPH</name>
<evidence type="ECO:0000256" key="1">
    <source>
        <dbReference type="SAM" id="MobiDB-lite"/>
    </source>
</evidence>
<dbReference type="Gene3D" id="3.40.50.11010">
    <property type="match status" value="1"/>
</dbReference>
<accession>A0ABU4RK99</accession>
<feature type="domain" description="Glucuronosyltransferase GumK N-terminal" evidence="2">
    <location>
        <begin position="16"/>
        <end position="186"/>
    </location>
</feature>
<feature type="region of interest" description="Disordered" evidence="1">
    <location>
        <begin position="395"/>
        <end position="420"/>
    </location>
</feature>
<evidence type="ECO:0000313" key="3">
    <source>
        <dbReference type="EMBL" id="MDX6805001.1"/>
    </source>
</evidence>
<organism evidence="3 4">
    <name type="scientific">Terrihabitans rhizophilus</name>
    <dbReference type="NCBI Taxonomy" id="3092662"/>
    <lineage>
        <taxon>Bacteria</taxon>
        <taxon>Pseudomonadati</taxon>
        <taxon>Pseudomonadota</taxon>
        <taxon>Alphaproteobacteria</taxon>
        <taxon>Hyphomicrobiales</taxon>
        <taxon>Terrihabitans</taxon>
    </lineage>
</organism>
<dbReference type="InterPro" id="IPR054299">
    <property type="entry name" value="GumK_N"/>
</dbReference>
<comment type="caution">
    <text evidence="3">The sequence shown here is derived from an EMBL/GenBank/DDBJ whole genome shotgun (WGS) entry which is preliminary data.</text>
</comment>
<proteinExistence type="predicted"/>
<dbReference type="RefSeq" id="WP_319843107.1">
    <property type="nucleotide sequence ID" value="NZ_JAXAFJ010000001.1"/>
</dbReference>
<evidence type="ECO:0000259" key="2">
    <source>
        <dbReference type="Pfam" id="PF22059"/>
    </source>
</evidence>
<gene>
    <name evidence="3" type="ORF">SCD90_02885</name>
</gene>
<protein>
    <recommendedName>
        <fullName evidence="2">Glucuronosyltransferase GumK N-terminal domain-containing protein</fullName>
    </recommendedName>
</protein>
<dbReference type="EMBL" id="JAXAFJ010000001">
    <property type="protein sequence ID" value="MDX6805001.1"/>
    <property type="molecule type" value="Genomic_DNA"/>
</dbReference>
<dbReference type="SUPFAM" id="SSF53756">
    <property type="entry name" value="UDP-Glycosyltransferase/glycogen phosphorylase"/>
    <property type="match status" value="1"/>
</dbReference>
<evidence type="ECO:0000313" key="4">
    <source>
        <dbReference type="Proteomes" id="UP001274321"/>
    </source>
</evidence>
<feature type="compositionally biased region" description="Low complexity" evidence="1">
    <location>
        <begin position="395"/>
        <end position="404"/>
    </location>
</feature>
<dbReference type="Proteomes" id="UP001274321">
    <property type="component" value="Unassembled WGS sequence"/>
</dbReference>